<evidence type="ECO:0000313" key="1">
    <source>
        <dbReference type="EMBL" id="GAA4450078.1"/>
    </source>
</evidence>
<name>A0ABP8MG09_9BACT</name>
<dbReference type="EMBL" id="BAABHD010000010">
    <property type="protein sequence ID" value="GAA4450078.1"/>
    <property type="molecule type" value="Genomic_DNA"/>
</dbReference>
<sequence length="88" mass="10131">MLTVKEAAQKALEFYEYIYPNIEGALIEEIEMDESQSFWLITLSFPVTAEQGSTLAMFGKQADRRYKTFKIDANSGNVVSMKIRELQR</sequence>
<reference evidence="2" key="1">
    <citation type="journal article" date="2019" name="Int. J. Syst. Evol. Microbiol.">
        <title>The Global Catalogue of Microorganisms (GCM) 10K type strain sequencing project: providing services to taxonomists for standard genome sequencing and annotation.</title>
        <authorList>
            <consortium name="The Broad Institute Genomics Platform"/>
            <consortium name="The Broad Institute Genome Sequencing Center for Infectious Disease"/>
            <person name="Wu L."/>
            <person name="Ma J."/>
        </authorList>
    </citation>
    <scope>NUCLEOTIDE SEQUENCE [LARGE SCALE GENOMIC DNA]</scope>
    <source>
        <strain evidence="2">JCM 17927</strain>
    </source>
</reference>
<organism evidence="1 2">
    <name type="scientific">Nibrella saemangeumensis</name>
    <dbReference type="NCBI Taxonomy" id="1084526"/>
    <lineage>
        <taxon>Bacteria</taxon>
        <taxon>Pseudomonadati</taxon>
        <taxon>Bacteroidota</taxon>
        <taxon>Cytophagia</taxon>
        <taxon>Cytophagales</taxon>
        <taxon>Spirosomataceae</taxon>
        <taxon>Nibrella</taxon>
    </lineage>
</organism>
<keyword evidence="2" id="KW-1185">Reference proteome</keyword>
<accession>A0ABP8MG09</accession>
<dbReference type="RefSeq" id="WP_345241240.1">
    <property type="nucleotide sequence ID" value="NZ_BAABHD010000010.1"/>
</dbReference>
<evidence type="ECO:0008006" key="3">
    <source>
        <dbReference type="Google" id="ProtNLM"/>
    </source>
</evidence>
<proteinExistence type="predicted"/>
<evidence type="ECO:0000313" key="2">
    <source>
        <dbReference type="Proteomes" id="UP001501175"/>
    </source>
</evidence>
<comment type="caution">
    <text evidence="1">The sequence shown here is derived from an EMBL/GenBank/DDBJ whole genome shotgun (WGS) entry which is preliminary data.</text>
</comment>
<gene>
    <name evidence="1" type="ORF">GCM10023189_10170</name>
</gene>
<protein>
    <recommendedName>
        <fullName evidence="3">PepSY domain-containing protein</fullName>
    </recommendedName>
</protein>
<dbReference type="Proteomes" id="UP001501175">
    <property type="component" value="Unassembled WGS sequence"/>
</dbReference>